<name>A0A3Q2P8C0_FUNHE</name>
<evidence type="ECO:0000256" key="3">
    <source>
        <dbReference type="ARBA" id="ARBA00022989"/>
    </source>
</evidence>
<dbReference type="InterPro" id="IPR000276">
    <property type="entry name" value="GPCR_Rhodpsn"/>
</dbReference>
<feature type="transmembrane region" description="Helical" evidence="9">
    <location>
        <begin position="222"/>
        <end position="246"/>
    </location>
</feature>
<dbReference type="Ensembl" id="ENSFHET00000001715.1">
    <property type="protein sequence ID" value="ENSFHEP00000008689.1"/>
    <property type="gene ID" value="ENSFHEG00000009901.1"/>
</dbReference>
<dbReference type="AlphaFoldDB" id="A0A3Q2P8C0"/>
<evidence type="ECO:0000256" key="2">
    <source>
        <dbReference type="ARBA" id="ARBA00022692"/>
    </source>
</evidence>
<evidence type="ECO:0000259" key="10">
    <source>
        <dbReference type="PROSITE" id="PS50262"/>
    </source>
</evidence>
<evidence type="ECO:0000256" key="8">
    <source>
        <dbReference type="RuleBase" id="RU000688"/>
    </source>
</evidence>
<reference evidence="11" key="2">
    <citation type="submission" date="2025-09" db="UniProtKB">
        <authorList>
            <consortium name="Ensembl"/>
        </authorList>
    </citation>
    <scope>IDENTIFICATION</scope>
</reference>
<dbReference type="InterPro" id="IPR017452">
    <property type="entry name" value="GPCR_Rhodpsn_7TM"/>
</dbReference>
<keyword evidence="4 8" id="KW-0297">G-protein coupled receptor</keyword>
<evidence type="ECO:0000313" key="12">
    <source>
        <dbReference type="Proteomes" id="UP000265000"/>
    </source>
</evidence>
<proteinExistence type="inferred from homology"/>
<comment type="similarity">
    <text evidence="8">Belongs to the G-protein coupled receptor 1 family.</text>
</comment>
<evidence type="ECO:0000256" key="6">
    <source>
        <dbReference type="ARBA" id="ARBA00023170"/>
    </source>
</evidence>
<organism evidence="11 12">
    <name type="scientific">Fundulus heteroclitus</name>
    <name type="common">Killifish</name>
    <name type="synonym">Mummichog</name>
    <dbReference type="NCBI Taxonomy" id="8078"/>
    <lineage>
        <taxon>Eukaryota</taxon>
        <taxon>Metazoa</taxon>
        <taxon>Chordata</taxon>
        <taxon>Craniata</taxon>
        <taxon>Vertebrata</taxon>
        <taxon>Euteleostomi</taxon>
        <taxon>Actinopterygii</taxon>
        <taxon>Neopterygii</taxon>
        <taxon>Teleostei</taxon>
        <taxon>Neoteleostei</taxon>
        <taxon>Acanthomorphata</taxon>
        <taxon>Ovalentaria</taxon>
        <taxon>Atherinomorphae</taxon>
        <taxon>Cyprinodontiformes</taxon>
        <taxon>Fundulidae</taxon>
        <taxon>Fundulus</taxon>
    </lineage>
</organism>
<protein>
    <submittedName>
        <fullName evidence="11">Hydroxycarboxylic acid receptor 2-like</fullName>
    </submittedName>
</protein>
<keyword evidence="5 9" id="KW-0472">Membrane</keyword>
<dbReference type="GO" id="GO:0004930">
    <property type="term" value="F:G protein-coupled receptor activity"/>
    <property type="evidence" value="ECO:0007669"/>
    <property type="project" value="UniProtKB-KW"/>
</dbReference>
<feature type="transmembrane region" description="Helical" evidence="9">
    <location>
        <begin position="21"/>
        <end position="45"/>
    </location>
</feature>
<dbReference type="PROSITE" id="PS50262">
    <property type="entry name" value="G_PROTEIN_RECEP_F1_2"/>
    <property type="match status" value="1"/>
</dbReference>
<dbReference type="PRINTS" id="PR00237">
    <property type="entry name" value="GPCRRHODOPSN"/>
</dbReference>
<keyword evidence="12" id="KW-1185">Reference proteome</keyword>
<feature type="domain" description="G-protein coupled receptors family 1 profile" evidence="10">
    <location>
        <begin position="36"/>
        <end position="286"/>
    </location>
</feature>
<feature type="transmembrane region" description="Helical" evidence="9">
    <location>
        <begin position="57"/>
        <end position="76"/>
    </location>
</feature>
<feature type="transmembrane region" description="Helical" evidence="9">
    <location>
        <begin position="136"/>
        <end position="159"/>
    </location>
</feature>
<dbReference type="Pfam" id="PF00001">
    <property type="entry name" value="7tm_1"/>
    <property type="match status" value="1"/>
</dbReference>
<dbReference type="PANTHER" id="PTHR46048:SF11">
    <property type="entry name" value="12-(S)-HYDROXY-5,8,10,14-EICOSATETRAENOIC ACID RECEPTOR"/>
    <property type="match status" value="1"/>
</dbReference>
<dbReference type="SUPFAM" id="SSF81321">
    <property type="entry name" value="Family A G protein-coupled receptor-like"/>
    <property type="match status" value="1"/>
</dbReference>
<dbReference type="PROSITE" id="PS00237">
    <property type="entry name" value="G_PROTEIN_RECEP_F1_1"/>
    <property type="match status" value="1"/>
</dbReference>
<keyword evidence="3 9" id="KW-1133">Transmembrane helix</keyword>
<keyword evidence="2 8" id="KW-0812">Transmembrane</keyword>
<evidence type="ECO:0000256" key="4">
    <source>
        <dbReference type="ARBA" id="ARBA00023040"/>
    </source>
</evidence>
<dbReference type="Gene3D" id="1.20.1070.10">
    <property type="entry name" value="Rhodopsin 7-helix transmembrane proteins"/>
    <property type="match status" value="1"/>
</dbReference>
<evidence type="ECO:0000256" key="9">
    <source>
        <dbReference type="SAM" id="Phobius"/>
    </source>
</evidence>
<feature type="transmembrane region" description="Helical" evidence="9">
    <location>
        <begin position="179"/>
        <end position="201"/>
    </location>
</feature>
<evidence type="ECO:0000256" key="7">
    <source>
        <dbReference type="ARBA" id="ARBA00023224"/>
    </source>
</evidence>
<evidence type="ECO:0000313" key="11">
    <source>
        <dbReference type="Ensembl" id="ENSFHEP00000008689.1"/>
    </source>
</evidence>
<evidence type="ECO:0000256" key="5">
    <source>
        <dbReference type="ARBA" id="ARBA00023136"/>
    </source>
</evidence>
<evidence type="ECO:0000256" key="1">
    <source>
        <dbReference type="ARBA" id="ARBA00004141"/>
    </source>
</evidence>
<accession>A0A3Q2P8C0</accession>
<feature type="transmembrane region" description="Helical" evidence="9">
    <location>
        <begin position="96"/>
        <end position="115"/>
    </location>
</feature>
<keyword evidence="6 8" id="KW-0675">Receptor</keyword>
<keyword evidence="7 8" id="KW-0807">Transducer</keyword>
<reference evidence="11" key="1">
    <citation type="submission" date="2025-08" db="UniProtKB">
        <authorList>
            <consortium name="Ensembl"/>
        </authorList>
    </citation>
    <scope>IDENTIFICATION</scope>
</reference>
<sequence length="339" mass="38145">MADSNENDTCKTPNNTSTYEVLSWMMAGEFILGLPLNLSVLYVLVFRFKFWKNNCVFLFNIVLADFLLVACLPVKIHHYQNNLRRSEEPAVCVLMLFMLFLNRGASIVFLITLSLDRYFSVVHLGKKNCVKVFKKSPLISVIIWVSLLPFTIPTMLSTFECCNSWGRDVTDLSEMLTDAFREIVFFSQIIIPYIILIYCTARIVSRLQMKTIGEKAKLRRAVFAVVSVVVVFSICFLPCTIARAALLIVRVKRGEGEGEKEDIATQVYDALMVLSYADCLLDPLVYCFCNSGFKVAYISTFCPPFLRKKLLESVSGPSTATATTLTSGAKSVSLQILDK</sequence>
<dbReference type="PANTHER" id="PTHR46048">
    <property type="entry name" value="HYDROXYCARBOXYLIC ACID RECEPTOR 2"/>
    <property type="match status" value="1"/>
</dbReference>
<dbReference type="GeneTree" id="ENSGT01140000282516"/>
<comment type="subcellular location">
    <subcellularLocation>
        <location evidence="1">Membrane</location>
        <topology evidence="1">Multi-pass membrane protein</topology>
    </subcellularLocation>
</comment>
<dbReference type="GO" id="GO:0016020">
    <property type="term" value="C:membrane"/>
    <property type="evidence" value="ECO:0007669"/>
    <property type="project" value="UniProtKB-SubCell"/>
</dbReference>
<dbReference type="Proteomes" id="UP000265000">
    <property type="component" value="Unplaced"/>
</dbReference>
<dbReference type="InterPro" id="IPR051893">
    <property type="entry name" value="HCARs"/>
</dbReference>